<sequence length="192" mass="21505">MKGMLSIASHKPIRVVVRKFLKCDMIELDQPAAEEVQKGKQPAFTQVTEPVQAEVAYALEGDRATMKANRVGTEGQDPGLRTLLILYGPSRKGAKGAIDGIEMDEGYNGHSVNQIRDLSLVSQPLGFHLVFKQAFLMQVVSNDIHLGQLLHCSYGRYFLLYEVYNSLRFDRGPWLVAYAEVSKLYEPMHPPP</sequence>
<comment type="caution">
    <text evidence="1">The sequence shown here is derived from an EMBL/GenBank/DDBJ whole genome shotgun (WGS) entry which is preliminary data.</text>
</comment>
<dbReference type="AlphaFoldDB" id="A0A8K0MMC3"/>
<dbReference type="Proteomes" id="UP000796880">
    <property type="component" value="Unassembled WGS sequence"/>
</dbReference>
<organism evidence="1 2">
    <name type="scientific">Rhamnella rubrinervis</name>
    <dbReference type="NCBI Taxonomy" id="2594499"/>
    <lineage>
        <taxon>Eukaryota</taxon>
        <taxon>Viridiplantae</taxon>
        <taxon>Streptophyta</taxon>
        <taxon>Embryophyta</taxon>
        <taxon>Tracheophyta</taxon>
        <taxon>Spermatophyta</taxon>
        <taxon>Magnoliopsida</taxon>
        <taxon>eudicotyledons</taxon>
        <taxon>Gunneridae</taxon>
        <taxon>Pentapetalae</taxon>
        <taxon>rosids</taxon>
        <taxon>fabids</taxon>
        <taxon>Rosales</taxon>
        <taxon>Rhamnaceae</taxon>
        <taxon>rhamnoid group</taxon>
        <taxon>Rhamneae</taxon>
        <taxon>Rhamnella</taxon>
    </lineage>
</organism>
<reference evidence="1" key="1">
    <citation type="submission" date="2020-03" db="EMBL/GenBank/DDBJ databases">
        <title>A high-quality chromosome-level genome assembly of a woody plant with both climbing and erect habits, Rhamnella rubrinervis.</title>
        <authorList>
            <person name="Lu Z."/>
            <person name="Yang Y."/>
            <person name="Zhu X."/>
            <person name="Sun Y."/>
        </authorList>
    </citation>
    <scope>NUCLEOTIDE SEQUENCE</scope>
    <source>
        <strain evidence="1">BYM</strain>
        <tissue evidence="1">Leaf</tissue>
    </source>
</reference>
<accession>A0A8K0MMC3</accession>
<name>A0A8K0MMC3_9ROSA</name>
<gene>
    <name evidence="1" type="ORF">FNV43_RR07374</name>
</gene>
<protein>
    <submittedName>
        <fullName evidence="1">Uncharacterized protein</fullName>
    </submittedName>
</protein>
<evidence type="ECO:0000313" key="2">
    <source>
        <dbReference type="Proteomes" id="UP000796880"/>
    </source>
</evidence>
<proteinExistence type="predicted"/>
<keyword evidence="2" id="KW-1185">Reference proteome</keyword>
<dbReference type="EMBL" id="VOIH02000003">
    <property type="protein sequence ID" value="KAF3451279.1"/>
    <property type="molecule type" value="Genomic_DNA"/>
</dbReference>
<evidence type="ECO:0000313" key="1">
    <source>
        <dbReference type="EMBL" id="KAF3451279.1"/>
    </source>
</evidence>